<reference evidence="1" key="1">
    <citation type="journal article" date="2015" name="Nature">
        <title>Complex archaea that bridge the gap between prokaryotes and eukaryotes.</title>
        <authorList>
            <person name="Spang A."/>
            <person name="Saw J.H."/>
            <person name="Jorgensen S.L."/>
            <person name="Zaremba-Niedzwiedzka K."/>
            <person name="Martijn J."/>
            <person name="Lind A.E."/>
            <person name="van Eijk R."/>
            <person name="Schleper C."/>
            <person name="Guy L."/>
            <person name="Ettema T.J."/>
        </authorList>
    </citation>
    <scope>NUCLEOTIDE SEQUENCE</scope>
</reference>
<protein>
    <submittedName>
        <fullName evidence="1">Uncharacterized protein</fullName>
    </submittedName>
</protein>
<name>A0A0F9R928_9ZZZZ</name>
<organism evidence="1">
    <name type="scientific">marine sediment metagenome</name>
    <dbReference type="NCBI Taxonomy" id="412755"/>
    <lineage>
        <taxon>unclassified sequences</taxon>
        <taxon>metagenomes</taxon>
        <taxon>ecological metagenomes</taxon>
    </lineage>
</organism>
<dbReference type="EMBL" id="LAZR01003125">
    <property type="protein sequence ID" value="KKN21716.1"/>
    <property type="molecule type" value="Genomic_DNA"/>
</dbReference>
<sequence>MSIEHKVGRGQARRIAEKCEFIDDGCPICYYSGSNEPMVCCAYCVKLTICGEDELCEFISGKMEEGR</sequence>
<proteinExistence type="predicted"/>
<comment type="caution">
    <text evidence="1">The sequence shown here is derived from an EMBL/GenBank/DDBJ whole genome shotgun (WGS) entry which is preliminary data.</text>
</comment>
<accession>A0A0F9R928</accession>
<gene>
    <name evidence="1" type="ORF">LCGC14_0922560</name>
</gene>
<dbReference type="AlphaFoldDB" id="A0A0F9R928"/>
<evidence type="ECO:0000313" key="1">
    <source>
        <dbReference type="EMBL" id="KKN21716.1"/>
    </source>
</evidence>